<dbReference type="CDD" id="cd11532">
    <property type="entry name" value="NTP-PPase_COG4997"/>
    <property type="match status" value="1"/>
</dbReference>
<dbReference type="Pfam" id="PF01503">
    <property type="entry name" value="PRA-PH"/>
    <property type="match status" value="1"/>
</dbReference>
<sequence length="102" mass="11191">MISPVTSSYGTTLRRGAVPDVYTASPEEYRWRLRDKLGEEVAEFLAAQEGDEALVELADVLEVVRALAADLGSDIAAVEKIRVSKARERGGFADRVILRGNR</sequence>
<keyword evidence="2" id="KW-1185">Reference proteome</keyword>
<protein>
    <recommendedName>
        <fullName evidence="3">Phosphoribosyl-ATP pyrophosphohydrolase</fullName>
    </recommendedName>
</protein>
<dbReference type="AlphaFoldDB" id="A0A553YYH1"/>
<dbReference type="Proteomes" id="UP000320888">
    <property type="component" value="Unassembled WGS sequence"/>
</dbReference>
<evidence type="ECO:0008006" key="3">
    <source>
        <dbReference type="Google" id="ProtNLM"/>
    </source>
</evidence>
<dbReference type="SUPFAM" id="SSF101386">
    <property type="entry name" value="all-alpha NTP pyrophosphatases"/>
    <property type="match status" value="1"/>
</dbReference>
<evidence type="ECO:0000313" key="2">
    <source>
        <dbReference type="Proteomes" id="UP000320888"/>
    </source>
</evidence>
<comment type="caution">
    <text evidence="1">The sequence shown here is derived from an EMBL/GenBank/DDBJ whole genome shotgun (WGS) entry which is preliminary data.</text>
</comment>
<dbReference type="EMBL" id="VKLS01000360">
    <property type="protein sequence ID" value="TSB34239.1"/>
    <property type="molecule type" value="Genomic_DNA"/>
</dbReference>
<accession>A0A553YYH1</accession>
<dbReference type="OrthoDB" id="9813491at2"/>
<name>A0A553YYH1_9ACTN</name>
<gene>
    <name evidence="1" type="ORF">FNZ23_22540</name>
</gene>
<proteinExistence type="predicted"/>
<reference evidence="1 2" key="1">
    <citation type="submission" date="2019-07" db="EMBL/GenBank/DDBJ databases">
        <title>Draft genome for Streptomyces benahoarensis MZ03-48.</title>
        <authorList>
            <person name="Gonzalez-Pimentel J.L."/>
        </authorList>
    </citation>
    <scope>NUCLEOTIDE SEQUENCE [LARGE SCALE GENOMIC DNA]</scope>
    <source>
        <strain evidence="1 2">MZ03-48</strain>
    </source>
</reference>
<dbReference type="InterPro" id="IPR038735">
    <property type="entry name" value="MSMEG_1276-like_NTP-PPase_dom"/>
</dbReference>
<evidence type="ECO:0000313" key="1">
    <source>
        <dbReference type="EMBL" id="TSB34239.1"/>
    </source>
</evidence>
<organism evidence="1 2">
    <name type="scientific">Streptomyces benahoarensis</name>
    <dbReference type="NCBI Taxonomy" id="2595054"/>
    <lineage>
        <taxon>Bacteria</taxon>
        <taxon>Bacillati</taxon>
        <taxon>Actinomycetota</taxon>
        <taxon>Actinomycetes</taxon>
        <taxon>Kitasatosporales</taxon>
        <taxon>Streptomycetaceae</taxon>
        <taxon>Streptomyces</taxon>
    </lineage>
</organism>
<dbReference type="InterPro" id="IPR021130">
    <property type="entry name" value="PRib-ATP_PPHydrolase-like"/>
</dbReference>